<protein>
    <submittedName>
        <fullName evidence="2">Uncharacterized protein</fullName>
    </submittedName>
</protein>
<organism evidence="3">
    <name type="scientific">Chlorella variabilis</name>
    <name type="common">Green alga</name>
    <dbReference type="NCBI Taxonomy" id="554065"/>
    <lineage>
        <taxon>Eukaryota</taxon>
        <taxon>Viridiplantae</taxon>
        <taxon>Chlorophyta</taxon>
        <taxon>core chlorophytes</taxon>
        <taxon>Trebouxiophyceae</taxon>
        <taxon>Chlorellales</taxon>
        <taxon>Chlorellaceae</taxon>
        <taxon>Chlorella clade</taxon>
        <taxon>Chlorella</taxon>
    </lineage>
</organism>
<dbReference type="InParanoid" id="E1ZRQ2"/>
<dbReference type="GeneID" id="17350881"/>
<evidence type="ECO:0000313" key="3">
    <source>
        <dbReference type="Proteomes" id="UP000008141"/>
    </source>
</evidence>
<accession>E1ZRQ2</accession>
<dbReference type="RefSeq" id="XP_005843551.1">
    <property type="nucleotide sequence ID" value="XM_005843489.1"/>
</dbReference>
<evidence type="ECO:0000313" key="2">
    <source>
        <dbReference type="EMBL" id="EFN51449.1"/>
    </source>
</evidence>
<feature type="compositionally biased region" description="Acidic residues" evidence="1">
    <location>
        <begin position="136"/>
        <end position="146"/>
    </location>
</feature>
<name>E1ZRQ2_CHLVA</name>
<proteinExistence type="predicted"/>
<feature type="region of interest" description="Disordered" evidence="1">
    <location>
        <begin position="1"/>
        <end position="42"/>
    </location>
</feature>
<dbReference type="Proteomes" id="UP000008141">
    <property type="component" value="Unassembled WGS sequence"/>
</dbReference>
<sequence length="189" mass="19877">MDDAKEHLGGLARLQGGGLDLQEELQADGPGVGSKEAAVQPAADARDFADEAELIEDAEQQAAMADVAAAMHQHQLGLVSAALQAGAAAEDENYDFDEEEPRVRRQAAELAREEQTEVGPGDEEALLQAADIEVPAGEEAEQDDQELPLPLLVNPTPKLAPQGSTSHSLCCCNSSMKRSSHIGASEIQA</sequence>
<gene>
    <name evidence="2" type="ORF">CHLNCDRAFT_140181</name>
</gene>
<feature type="region of interest" description="Disordered" evidence="1">
    <location>
        <begin position="134"/>
        <end position="167"/>
    </location>
</feature>
<dbReference type="AlphaFoldDB" id="E1ZRQ2"/>
<reference evidence="2 3" key="1">
    <citation type="journal article" date="2010" name="Plant Cell">
        <title>The Chlorella variabilis NC64A genome reveals adaptation to photosymbiosis, coevolution with viruses, and cryptic sex.</title>
        <authorList>
            <person name="Blanc G."/>
            <person name="Duncan G."/>
            <person name="Agarkova I."/>
            <person name="Borodovsky M."/>
            <person name="Gurnon J."/>
            <person name="Kuo A."/>
            <person name="Lindquist E."/>
            <person name="Lucas S."/>
            <person name="Pangilinan J."/>
            <person name="Polle J."/>
            <person name="Salamov A."/>
            <person name="Terry A."/>
            <person name="Yamada T."/>
            <person name="Dunigan D.D."/>
            <person name="Grigoriev I.V."/>
            <person name="Claverie J.M."/>
            <person name="Van Etten J.L."/>
        </authorList>
    </citation>
    <scope>NUCLEOTIDE SEQUENCE [LARGE SCALE GENOMIC DNA]</scope>
    <source>
        <strain evidence="2 3">NC64A</strain>
    </source>
</reference>
<dbReference type="KEGG" id="cvr:CHLNCDRAFT_140181"/>
<keyword evidence="3" id="KW-1185">Reference proteome</keyword>
<evidence type="ECO:0000256" key="1">
    <source>
        <dbReference type="SAM" id="MobiDB-lite"/>
    </source>
</evidence>
<dbReference type="EMBL" id="GL433863">
    <property type="protein sequence ID" value="EFN51449.1"/>
    <property type="molecule type" value="Genomic_DNA"/>
</dbReference>